<name>I4YIV1_WALMC</name>
<dbReference type="Proteomes" id="UP000005242">
    <property type="component" value="Unassembled WGS sequence"/>
</dbReference>
<dbReference type="AlphaFoldDB" id="I4YIV1"/>
<protein>
    <submittedName>
        <fullName evidence="1">Uncharacterized protein</fullName>
    </submittedName>
</protein>
<proteinExistence type="predicted"/>
<dbReference type="InParanoid" id="I4YIV1"/>
<dbReference type="GeneID" id="18473113"/>
<dbReference type="RefSeq" id="XP_006955735.1">
    <property type="nucleotide sequence ID" value="XM_006955673.1"/>
</dbReference>
<reference evidence="1 2" key="1">
    <citation type="journal article" date="2012" name="Fungal Genet. Biol.">
        <title>The genome of the xerotolerant mold Wallemia sebi reveals adaptations to osmotic stress and suggests cryptic sexual reproduction.</title>
        <authorList>
            <person name="Padamsee M."/>
            <person name="Kumar T.K.A."/>
            <person name="Riley R."/>
            <person name="Binder M."/>
            <person name="Boyd A."/>
            <person name="Calvo A.M."/>
            <person name="Furukawa K."/>
            <person name="Hesse C."/>
            <person name="Hohmann S."/>
            <person name="James T.Y."/>
            <person name="LaButti K."/>
            <person name="Lapidus A."/>
            <person name="Lindquist E."/>
            <person name="Lucas S."/>
            <person name="Miller K."/>
            <person name="Shantappa S."/>
            <person name="Grigoriev I.V."/>
            <person name="Hibbett D.S."/>
            <person name="McLaughlin D.J."/>
            <person name="Spatafora J.W."/>
            <person name="Aime M.C."/>
        </authorList>
    </citation>
    <scope>NUCLEOTIDE SEQUENCE [LARGE SCALE GENOMIC DNA]</scope>
    <source>
        <strain evidence="2">ATCC MYA-4683 / CBS 633.66</strain>
    </source>
</reference>
<sequence>MVVQPIKCLIELSKAFRQQHLPKVIAPSNSIPGNSLDFALTRSKKYNNRTFGLSTTLDDPTNNQLGCYLSTLPSNICVISNYDPYVHTLVDLLKHQKISAALRFYRHSIHDDLNTGGKNVYFAPRVLVTISFAIISAKFAVNCRDIDKLNNLAQCVHDSLRNYLKHHNSCKPYPYAVSRVYELLQKYDIQSTPNLIAEQQLLDIKLTIDTHIQLLRSLFYEFNDGTSDKESIIVDIASTLSLMLRNDFKIDQKFLRFIRHMSMQLGESRFELSERLRKLSSTNTSKISRNINILANNIDKGSKSASALFNSSHLLRTSRSRLHTSSLEYKTQRAIIMKKLQSNIEHNNRLDITSTSLHNLIRLSLTVSRQRDAFRVSYKHFQKLLKLFHQYDSPEKFQPESTPTVASIKAKNLRRRILTAATTIMDASIHSKMYTSIRYANRVFHDLANGGVLHHATIDEYDALIRLFWKTMMISPHWKGRVGLSRALRVYKDAYSHRGLHDDGSIWRKHLRKHEKMIMTQCVNYMSSDLENDSRIDAIKHVLETFEALSCSVREELLAKVIKMSPLSSKEQLARIIKALNDFASKRIKEN</sequence>
<organism evidence="1 2">
    <name type="scientific">Wallemia mellicola (strain ATCC MYA-4683 / CBS 633.66)</name>
    <name type="common">Wallemia sebi (CBS 633.66)</name>
    <dbReference type="NCBI Taxonomy" id="671144"/>
    <lineage>
        <taxon>Eukaryota</taxon>
        <taxon>Fungi</taxon>
        <taxon>Dikarya</taxon>
        <taxon>Basidiomycota</taxon>
        <taxon>Wallemiomycotina</taxon>
        <taxon>Wallemiomycetes</taxon>
        <taxon>Wallemiales</taxon>
        <taxon>Wallemiaceae</taxon>
        <taxon>Wallemia</taxon>
    </lineage>
</organism>
<dbReference type="OrthoDB" id="10475316at2759"/>
<dbReference type="HOGENOM" id="CLU_461665_0_0_1"/>
<gene>
    <name evidence="1" type="ORF">WALSEDRAFT_58995</name>
</gene>
<dbReference type="OMA" id="QQANTHE"/>
<evidence type="ECO:0000313" key="2">
    <source>
        <dbReference type="Proteomes" id="UP000005242"/>
    </source>
</evidence>
<keyword evidence="2" id="KW-1185">Reference proteome</keyword>
<dbReference type="EMBL" id="JH668223">
    <property type="protein sequence ID" value="EIM23893.1"/>
    <property type="molecule type" value="Genomic_DNA"/>
</dbReference>
<accession>I4YIV1</accession>
<evidence type="ECO:0000313" key="1">
    <source>
        <dbReference type="EMBL" id="EIM23893.1"/>
    </source>
</evidence>
<dbReference type="KEGG" id="wse:WALSEDRAFT_58995"/>